<dbReference type="InterPro" id="IPR005151">
    <property type="entry name" value="Tail-specific_protease"/>
</dbReference>
<comment type="caution">
    <text evidence="4">The sequence shown here is derived from an EMBL/GenBank/DDBJ whole genome shotgun (WGS) entry which is preliminary data.</text>
</comment>
<dbReference type="Gene3D" id="2.30.42.10">
    <property type="match status" value="1"/>
</dbReference>
<feature type="signal peptide" evidence="2">
    <location>
        <begin position="1"/>
        <end position="18"/>
    </location>
</feature>
<accession>A0ABU8VF28</accession>
<dbReference type="PANTHER" id="PTHR32060">
    <property type="entry name" value="TAIL-SPECIFIC PROTEASE"/>
    <property type="match status" value="1"/>
</dbReference>
<dbReference type="Proteomes" id="UP001365846">
    <property type="component" value="Unassembled WGS sequence"/>
</dbReference>
<dbReference type="Gene3D" id="3.30.750.170">
    <property type="match status" value="1"/>
</dbReference>
<evidence type="ECO:0000313" key="4">
    <source>
        <dbReference type="EMBL" id="MEJ8812280.1"/>
    </source>
</evidence>
<dbReference type="Gene3D" id="3.90.226.10">
    <property type="entry name" value="2-enoyl-CoA Hydratase, Chain A, domain 1"/>
    <property type="match status" value="1"/>
</dbReference>
<evidence type="ECO:0000256" key="2">
    <source>
        <dbReference type="SAM" id="SignalP"/>
    </source>
</evidence>
<dbReference type="PANTHER" id="PTHR32060:SF22">
    <property type="entry name" value="CARBOXYL-TERMINAL-PROCESSING PEPTIDASE 3, CHLOROPLASTIC"/>
    <property type="match status" value="1"/>
</dbReference>
<keyword evidence="5" id="KW-1185">Reference proteome</keyword>
<dbReference type="EMBL" id="JBBKZU010000005">
    <property type="protein sequence ID" value="MEJ8812280.1"/>
    <property type="molecule type" value="Genomic_DNA"/>
</dbReference>
<sequence>MPGAARRVMMSTALATLAACGGGGGGGVPLPLAIPAATMGDPIVASSTVAGQCATPRNGVDPDTGAAFPDREGSAETEKAWLRGWIDETYLWFDEVPTNLVAAKYATPIDYFSVLKTPALTASGRPKDRFHFTADTASYRALSQSGVDVGYGFELAFLSASPPRDVRVAFSEPGSPAAQQGIVRGTKLIAIDGIDVVAGSDVNGLNAALNPASVGESHSFTLRAPDGSERAVSLVAASITRTPVQDVKTIATASGPVGYMLFNDHLATAERQLIAAINQLKGDGISDLVIDMRYNGGGYLDVASELAYMVASPPATNGTVFERMQFNGKNPFHVTPAQATLPFYSTSRGYSTPAGQALPQLGLSRVTVLTGPDTCSASESVVNSLRGVGVTVNLVGGATCGKPYGFFPQDNCGTTYFAIQFQGVNQQGFGDYGDGFAPTCAVADDFDHALGDPTEGRLAAALALQSTGACPTASASKADVARSKAEVAGMPYLVRSPVREIRLVAPPAGSPG</sequence>
<dbReference type="RefSeq" id="WP_340357531.1">
    <property type="nucleotide sequence ID" value="NZ_JBBKZU010000005.1"/>
</dbReference>
<evidence type="ECO:0000256" key="1">
    <source>
        <dbReference type="SAM" id="MobiDB-lite"/>
    </source>
</evidence>
<gene>
    <name evidence="4" type="ORF">WKW77_14445</name>
</gene>
<feature type="domain" description="Tail specific protease" evidence="3">
    <location>
        <begin position="257"/>
        <end position="402"/>
    </location>
</feature>
<reference evidence="4 5" key="1">
    <citation type="submission" date="2024-03" db="EMBL/GenBank/DDBJ databases">
        <title>Novel species of the genus Variovorax.</title>
        <authorList>
            <person name="Liu Q."/>
            <person name="Xin Y.-H."/>
        </authorList>
    </citation>
    <scope>NUCLEOTIDE SEQUENCE [LARGE SCALE GENOMIC DNA]</scope>
    <source>
        <strain evidence="4 5">KACC 18899</strain>
    </source>
</reference>
<name>A0ABU8VF28_9BURK</name>
<feature type="region of interest" description="Disordered" evidence="1">
    <location>
        <begin position="54"/>
        <end position="73"/>
    </location>
</feature>
<protein>
    <submittedName>
        <fullName evidence="4">S41 family peptidase</fullName>
    </submittedName>
</protein>
<dbReference type="InterPro" id="IPR029045">
    <property type="entry name" value="ClpP/crotonase-like_dom_sf"/>
</dbReference>
<dbReference type="Pfam" id="PF03572">
    <property type="entry name" value="Peptidase_S41"/>
    <property type="match status" value="1"/>
</dbReference>
<dbReference type="SUPFAM" id="SSF52096">
    <property type="entry name" value="ClpP/crotonase"/>
    <property type="match status" value="1"/>
</dbReference>
<organism evidence="4 5">
    <name type="scientific">Variovorax ureilyticus</name>
    <dbReference type="NCBI Taxonomy" id="1836198"/>
    <lineage>
        <taxon>Bacteria</taxon>
        <taxon>Pseudomonadati</taxon>
        <taxon>Pseudomonadota</taxon>
        <taxon>Betaproteobacteria</taxon>
        <taxon>Burkholderiales</taxon>
        <taxon>Comamonadaceae</taxon>
        <taxon>Variovorax</taxon>
    </lineage>
</organism>
<dbReference type="PROSITE" id="PS51257">
    <property type="entry name" value="PROKAR_LIPOPROTEIN"/>
    <property type="match status" value="1"/>
</dbReference>
<feature type="chain" id="PRO_5046159659" evidence="2">
    <location>
        <begin position="19"/>
        <end position="512"/>
    </location>
</feature>
<evidence type="ECO:0000313" key="5">
    <source>
        <dbReference type="Proteomes" id="UP001365846"/>
    </source>
</evidence>
<dbReference type="InterPro" id="IPR036034">
    <property type="entry name" value="PDZ_sf"/>
</dbReference>
<keyword evidence="2" id="KW-0732">Signal</keyword>
<evidence type="ECO:0000259" key="3">
    <source>
        <dbReference type="Pfam" id="PF03572"/>
    </source>
</evidence>
<dbReference type="SUPFAM" id="SSF50156">
    <property type="entry name" value="PDZ domain-like"/>
    <property type="match status" value="1"/>
</dbReference>
<proteinExistence type="predicted"/>